<reference evidence="2 3" key="1">
    <citation type="journal article" date="2016" name="G3 (Bethesda)">
        <title>First Draft Assembly and Annotation of the Genome of a California Endemic Oak Quercus lobata Nee (Fagaceae).</title>
        <authorList>
            <person name="Sork V.L."/>
            <person name="Fitz-Gibbon S.T."/>
            <person name="Puiu D."/>
            <person name="Crepeau M."/>
            <person name="Gugger P.F."/>
            <person name="Sherman R."/>
            <person name="Stevens K."/>
            <person name="Langley C.H."/>
            <person name="Pellegrini M."/>
            <person name="Salzberg S.L."/>
        </authorList>
    </citation>
    <scope>NUCLEOTIDE SEQUENCE [LARGE SCALE GENOMIC DNA]</scope>
    <source>
        <strain evidence="2 3">cv. SW786</strain>
    </source>
</reference>
<protein>
    <submittedName>
        <fullName evidence="2">Uncharacterized protein</fullName>
    </submittedName>
</protein>
<organism evidence="2 3">
    <name type="scientific">Quercus lobata</name>
    <name type="common">Valley oak</name>
    <dbReference type="NCBI Taxonomy" id="97700"/>
    <lineage>
        <taxon>Eukaryota</taxon>
        <taxon>Viridiplantae</taxon>
        <taxon>Streptophyta</taxon>
        <taxon>Embryophyta</taxon>
        <taxon>Tracheophyta</taxon>
        <taxon>Spermatophyta</taxon>
        <taxon>Magnoliopsida</taxon>
        <taxon>eudicotyledons</taxon>
        <taxon>Gunneridae</taxon>
        <taxon>Pentapetalae</taxon>
        <taxon>rosids</taxon>
        <taxon>fabids</taxon>
        <taxon>Fagales</taxon>
        <taxon>Fagaceae</taxon>
        <taxon>Quercus</taxon>
    </lineage>
</organism>
<dbReference type="AlphaFoldDB" id="A0A7N2N2A4"/>
<dbReference type="InParanoid" id="A0A7N2N2A4"/>
<dbReference type="Proteomes" id="UP000594261">
    <property type="component" value="Chromosome 12"/>
</dbReference>
<dbReference type="Gramene" id="QL12p007578:mrna">
    <property type="protein sequence ID" value="QL12p007578:mrna"/>
    <property type="gene ID" value="QL12p007578"/>
</dbReference>
<evidence type="ECO:0000256" key="1">
    <source>
        <dbReference type="SAM" id="MobiDB-lite"/>
    </source>
</evidence>
<accession>A0A7N2N2A4</accession>
<feature type="region of interest" description="Disordered" evidence="1">
    <location>
        <begin position="54"/>
        <end position="76"/>
    </location>
</feature>
<evidence type="ECO:0000313" key="3">
    <source>
        <dbReference type="Proteomes" id="UP000594261"/>
    </source>
</evidence>
<dbReference type="EMBL" id="LRBV02000012">
    <property type="status" value="NOT_ANNOTATED_CDS"/>
    <property type="molecule type" value="Genomic_DNA"/>
</dbReference>
<evidence type="ECO:0000313" key="2">
    <source>
        <dbReference type="EnsemblPlants" id="QL12p007578:mrna"/>
    </source>
</evidence>
<proteinExistence type="predicted"/>
<feature type="compositionally biased region" description="Basic residues" evidence="1">
    <location>
        <begin position="65"/>
        <end position="76"/>
    </location>
</feature>
<reference evidence="2" key="2">
    <citation type="submission" date="2021-01" db="UniProtKB">
        <authorList>
            <consortium name="EnsemblPlants"/>
        </authorList>
    </citation>
    <scope>IDENTIFICATION</scope>
</reference>
<sequence>MQLIKSFYLDTLRLLFFCICFAVDTVTHIVKNYIDHLLDIKIPLILEVPMSLSGTGKRYSATGGRNRRKRKKQSRN</sequence>
<dbReference type="EnsemblPlants" id="QL12p007578:mrna">
    <property type="protein sequence ID" value="QL12p007578:mrna"/>
    <property type="gene ID" value="QL12p007578"/>
</dbReference>
<keyword evidence="3" id="KW-1185">Reference proteome</keyword>
<name>A0A7N2N2A4_QUELO</name>